<dbReference type="PROSITE" id="PS51645">
    <property type="entry name" value="PHR_CRY_ALPHA_BETA"/>
    <property type="match status" value="1"/>
</dbReference>
<evidence type="ECO:0000256" key="3">
    <source>
        <dbReference type="ARBA" id="ARBA00005862"/>
    </source>
</evidence>
<evidence type="ECO:0000256" key="7">
    <source>
        <dbReference type="RuleBase" id="RU004182"/>
    </source>
</evidence>
<organism evidence="10 11">
    <name type="scientific">Alcanivorax jadensis T9</name>
    <dbReference type="NCBI Taxonomy" id="1177181"/>
    <lineage>
        <taxon>Bacteria</taxon>
        <taxon>Pseudomonadati</taxon>
        <taxon>Pseudomonadota</taxon>
        <taxon>Gammaproteobacteria</taxon>
        <taxon>Oceanospirillales</taxon>
        <taxon>Alcanivoracaceae</taxon>
        <taxon>Alcanivorax</taxon>
    </lineage>
</organism>
<dbReference type="Gene3D" id="3.40.50.620">
    <property type="entry name" value="HUPs"/>
    <property type="match status" value="1"/>
</dbReference>
<proteinExistence type="inferred from homology"/>
<evidence type="ECO:0000256" key="8">
    <source>
        <dbReference type="SAM" id="MobiDB-lite"/>
    </source>
</evidence>
<keyword evidence="5 7" id="KW-0274">FAD</keyword>
<dbReference type="InterPro" id="IPR006050">
    <property type="entry name" value="DNA_photolyase_N"/>
</dbReference>
<evidence type="ECO:0000256" key="1">
    <source>
        <dbReference type="ARBA" id="ARBA00001932"/>
    </source>
</evidence>
<dbReference type="InterPro" id="IPR002081">
    <property type="entry name" value="Cryptochrome/DNA_photolyase_1"/>
</dbReference>
<protein>
    <submittedName>
        <fullName evidence="10">DNA photolyase</fullName>
    </submittedName>
</protein>
<dbReference type="RefSeq" id="WP_035248818.1">
    <property type="nucleotide sequence ID" value="NZ_ARXU01000010.1"/>
</dbReference>
<dbReference type="SUPFAM" id="SSF52425">
    <property type="entry name" value="Cryptochrome/photolyase, N-terminal domain"/>
    <property type="match status" value="1"/>
</dbReference>
<comment type="cofactor">
    <cofactor evidence="1">
        <name>(6R)-5,10-methylene-5,6,7,8-tetrahydrofolate</name>
        <dbReference type="ChEBI" id="CHEBI:15636"/>
    </cofactor>
</comment>
<dbReference type="PANTHER" id="PTHR11455:SF9">
    <property type="entry name" value="CRYPTOCHROME CIRCADIAN CLOCK 5 ISOFORM X1"/>
    <property type="match status" value="1"/>
</dbReference>
<dbReference type="Gene3D" id="1.25.40.80">
    <property type="match status" value="1"/>
</dbReference>
<dbReference type="Proteomes" id="UP000029443">
    <property type="component" value="Unassembled WGS sequence"/>
</dbReference>
<evidence type="ECO:0000313" key="10">
    <source>
        <dbReference type="EMBL" id="KGD60464.1"/>
    </source>
</evidence>
<keyword evidence="4 7" id="KW-0285">Flavoprotein</keyword>
<dbReference type="Gene3D" id="1.10.579.10">
    <property type="entry name" value="DNA Cyclobutane Dipyrimidine Photolyase, subunit A, domain 3"/>
    <property type="match status" value="1"/>
</dbReference>
<keyword evidence="11" id="KW-1185">Reference proteome</keyword>
<evidence type="ECO:0000256" key="2">
    <source>
        <dbReference type="ARBA" id="ARBA00001974"/>
    </source>
</evidence>
<dbReference type="InterPro" id="IPR005101">
    <property type="entry name" value="Cryptochr/Photolyase_FAD-bd"/>
</dbReference>
<gene>
    <name evidence="10" type="ORF">T9A_02420</name>
</gene>
<evidence type="ECO:0000313" key="11">
    <source>
        <dbReference type="Proteomes" id="UP000029443"/>
    </source>
</evidence>
<accession>A0ABR4WAM1</accession>
<evidence type="ECO:0000256" key="5">
    <source>
        <dbReference type="ARBA" id="ARBA00022827"/>
    </source>
</evidence>
<reference evidence="10 11" key="1">
    <citation type="submission" date="2012-09" db="EMBL/GenBank/DDBJ databases">
        <title>Genome Sequence of alkane-degrading Bacterium Alcanivorax jadensis T9.</title>
        <authorList>
            <person name="Lai Q."/>
            <person name="Shao Z."/>
        </authorList>
    </citation>
    <scope>NUCLEOTIDE SEQUENCE [LARGE SCALE GENOMIC DNA]</scope>
    <source>
        <strain evidence="10 11">T9</strain>
    </source>
</reference>
<sequence>MNLLWYRNDLRIHSHRALQQALERDEPVIAVYFLCEQQWDNHDVAPLRRWYVLQSLLELGDALAERGVDLHVLDAGDFAAVPGLLADFVGEHGIERLFCSREYPLNELNRDRAVAQALEPLGVQITGFDDSVLVPPRTLNTGKGTPYTVFSAFKKRWDVWLDSHFEPVAALPAAGAGNGRFVGKGGVESALKKMTVPDSLTRHWQPGEAAALKQLDDFAEHHLAGYRKHRDFPSQPATSALSAALSAGTLSPASCYRAATLAMADAGARDGAACWIGELAWRDFYRQIMARFPRVSRGGAFRPETELLQWSQDPDLFQAWCEGRTGYPLVDAAMRQLVATGWMHNRLRMVTAMFLSKHLWLDWRLGERFFMQHLIDGDFAANNGGWQWSASSGTDAVPYFRVFNPVRQSQRFDAQGEFIARWVPALRELDNKTVHEPWKQPLLAPDYPPPVVPHAGVRERVTEAFKAAKAQYDDSNHSPTSRKEQA</sequence>
<dbReference type="PROSITE" id="PS00394">
    <property type="entry name" value="DNA_PHOTOLYASES_1_1"/>
    <property type="match status" value="1"/>
</dbReference>
<feature type="region of interest" description="Disordered" evidence="8">
    <location>
        <begin position="466"/>
        <end position="486"/>
    </location>
</feature>
<feature type="compositionally biased region" description="Basic and acidic residues" evidence="8">
    <location>
        <begin position="471"/>
        <end position="486"/>
    </location>
</feature>
<dbReference type="InterPro" id="IPR036155">
    <property type="entry name" value="Crypto/Photolyase_N_sf"/>
</dbReference>
<dbReference type="InterPro" id="IPR018394">
    <property type="entry name" value="DNA_photolyase_1_CS_C"/>
</dbReference>
<comment type="caution">
    <text evidence="10">The sequence shown here is derived from an EMBL/GenBank/DDBJ whole genome shotgun (WGS) entry which is preliminary data.</text>
</comment>
<evidence type="ECO:0000256" key="4">
    <source>
        <dbReference type="ARBA" id="ARBA00022630"/>
    </source>
</evidence>
<dbReference type="EMBL" id="ARXU01000010">
    <property type="protein sequence ID" value="KGD60464.1"/>
    <property type="molecule type" value="Genomic_DNA"/>
</dbReference>
<dbReference type="InterPro" id="IPR014729">
    <property type="entry name" value="Rossmann-like_a/b/a_fold"/>
</dbReference>
<name>A0ABR4WAM1_9GAMM</name>
<dbReference type="InterPro" id="IPR036134">
    <property type="entry name" value="Crypto/Photolyase_FAD-like_sf"/>
</dbReference>
<evidence type="ECO:0000256" key="6">
    <source>
        <dbReference type="ARBA" id="ARBA00022991"/>
    </source>
</evidence>
<dbReference type="SUPFAM" id="SSF48173">
    <property type="entry name" value="Cryptochrome/photolyase FAD-binding domain"/>
    <property type="match status" value="1"/>
</dbReference>
<feature type="domain" description="Photolyase/cryptochrome alpha/beta" evidence="9">
    <location>
        <begin position="1"/>
        <end position="133"/>
    </location>
</feature>
<dbReference type="PRINTS" id="PR00147">
    <property type="entry name" value="DNAPHOTLYASE"/>
</dbReference>
<comment type="cofactor">
    <cofactor evidence="2">
        <name>FAD</name>
        <dbReference type="ChEBI" id="CHEBI:57692"/>
    </cofactor>
</comment>
<comment type="similarity">
    <text evidence="7">Belongs to the DNA photolyase family.</text>
</comment>
<dbReference type="Pfam" id="PF03441">
    <property type="entry name" value="FAD_binding_7"/>
    <property type="match status" value="1"/>
</dbReference>
<keyword evidence="6 7" id="KW-0157">Chromophore</keyword>
<dbReference type="PANTHER" id="PTHR11455">
    <property type="entry name" value="CRYPTOCHROME"/>
    <property type="match status" value="1"/>
</dbReference>
<dbReference type="Pfam" id="PF00875">
    <property type="entry name" value="DNA_photolyase"/>
    <property type="match status" value="1"/>
</dbReference>
<comment type="similarity">
    <text evidence="3">Belongs to the DNA photolyase class-1 family.</text>
</comment>
<evidence type="ECO:0000259" key="9">
    <source>
        <dbReference type="PROSITE" id="PS51645"/>
    </source>
</evidence>